<feature type="compositionally biased region" description="Basic residues" evidence="6">
    <location>
        <begin position="195"/>
        <end position="205"/>
    </location>
</feature>
<accession>A0AA88Y2Q0</accession>
<feature type="compositionally biased region" description="Acidic residues" evidence="6">
    <location>
        <begin position="120"/>
        <end position="152"/>
    </location>
</feature>
<evidence type="ECO:0000256" key="6">
    <source>
        <dbReference type="SAM" id="MobiDB-lite"/>
    </source>
</evidence>
<feature type="region of interest" description="Disordered" evidence="6">
    <location>
        <begin position="79"/>
        <end position="239"/>
    </location>
</feature>
<proteinExistence type="predicted"/>
<evidence type="ECO:0000259" key="7">
    <source>
        <dbReference type="PROSITE" id="PS50059"/>
    </source>
</evidence>
<feature type="compositionally biased region" description="Basic and acidic residues" evidence="6">
    <location>
        <begin position="206"/>
        <end position="227"/>
    </location>
</feature>
<dbReference type="Proteomes" id="UP001186944">
    <property type="component" value="Unassembled WGS sequence"/>
</dbReference>
<evidence type="ECO:0000256" key="5">
    <source>
        <dbReference type="PROSITE-ProRule" id="PRU00277"/>
    </source>
</evidence>
<protein>
    <recommendedName>
        <fullName evidence="2 5">peptidylprolyl isomerase</fullName>
        <ecNumber evidence="2 5">5.2.1.8</ecNumber>
    </recommendedName>
</protein>
<feature type="domain" description="PPIase FKBP-type" evidence="7">
    <location>
        <begin position="261"/>
        <end position="309"/>
    </location>
</feature>
<evidence type="ECO:0000256" key="4">
    <source>
        <dbReference type="ARBA" id="ARBA00023235"/>
    </source>
</evidence>
<dbReference type="EMBL" id="VSWD01000007">
    <property type="protein sequence ID" value="KAK3097235.1"/>
    <property type="molecule type" value="Genomic_DNA"/>
</dbReference>
<keyword evidence="3 5" id="KW-0697">Rotamase</keyword>
<feature type="compositionally biased region" description="Basic residues" evidence="6">
    <location>
        <begin position="100"/>
        <end position="116"/>
    </location>
</feature>
<dbReference type="InterPro" id="IPR000305">
    <property type="entry name" value="GIY-YIG_endonuc"/>
</dbReference>
<keyword evidence="4 5" id="KW-0413">Isomerase</keyword>
<evidence type="ECO:0000256" key="1">
    <source>
        <dbReference type="ARBA" id="ARBA00000971"/>
    </source>
</evidence>
<dbReference type="SUPFAM" id="SSF54534">
    <property type="entry name" value="FKBP-like"/>
    <property type="match status" value="1"/>
</dbReference>
<dbReference type="Gene3D" id="3.10.50.40">
    <property type="match status" value="1"/>
</dbReference>
<name>A0AA88Y2Q0_PINIB</name>
<gene>
    <name evidence="8" type="ORF">FSP39_007883</name>
</gene>
<evidence type="ECO:0000256" key="3">
    <source>
        <dbReference type="ARBA" id="ARBA00023110"/>
    </source>
</evidence>
<dbReference type="GO" id="GO:0003755">
    <property type="term" value="F:peptidyl-prolyl cis-trans isomerase activity"/>
    <property type="evidence" value="ECO:0007669"/>
    <property type="project" value="UniProtKB-KW"/>
</dbReference>
<dbReference type="AlphaFoldDB" id="A0AA88Y2Q0"/>
<comment type="caution">
    <text evidence="8">The sequence shown here is derived from an EMBL/GenBank/DDBJ whole genome shotgun (WGS) entry which is preliminary data.</text>
</comment>
<evidence type="ECO:0000313" key="8">
    <source>
        <dbReference type="EMBL" id="KAK3097235.1"/>
    </source>
</evidence>
<sequence>MNCKSKNLIYVMTCPNCGENYVGQTGTKLADRVRVHKQQIRDPSTRNTPCSGHFDMCGGGSFSIFPFYKVKEDNEQLPPELVDEDDTDDDSDDEDMVQVGKKRKVKEAQQGKKKIRTINDIEDDDDDEDDSDFDVTADIDDSLDDEDEDEEPVQSPSKEGKKKGMKSEKKIPIKSEISNSKSEMSTPQADSTDGKKKKKKKKKNKQKAEDNNQENQVKKESKQEKTEAGTPKGGTPKKRVLAGGLMVEEVKGGHGPDAKAGKVVSVYYVGTLAKNGKQFDSCQSGKPFKFRLGKNEVIKGWDQGLQGLI</sequence>
<evidence type="ECO:0000256" key="2">
    <source>
        <dbReference type="ARBA" id="ARBA00013194"/>
    </source>
</evidence>
<dbReference type="InterPro" id="IPR001179">
    <property type="entry name" value="PPIase_FKBP_dom"/>
</dbReference>
<dbReference type="EC" id="5.2.1.8" evidence="2 5"/>
<feature type="compositionally biased region" description="Low complexity" evidence="6">
    <location>
        <begin position="174"/>
        <end position="183"/>
    </location>
</feature>
<dbReference type="PANTHER" id="PTHR43811">
    <property type="entry name" value="FKBP-TYPE PEPTIDYL-PROLYL CIS-TRANS ISOMERASE FKPA"/>
    <property type="match status" value="1"/>
</dbReference>
<dbReference type="InterPro" id="IPR035901">
    <property type="entry name" value="GIY-YIG_endonuc_sf"/>
</dbReference>
<dbReference type="Gene3D" id="3.40.1440.10">
    <property type="entry name" value="GIY-YIG endonuclease"/>
    <property type="match status" value="1"/>
</dbReference>
<dbReference type="PANTHER" id="PTHR43811:SF19">
    <property type="entry name" value="39 KDA FK506-BINDING NUCLEAR PROTEIN"/>
    <property type="match status" value="1"/>
</dbReference>
<dbReference type="GO" id="GO:0005730">
    <property type="term" value="C:nucleolus"/>
    <property type="evidence" value="ECO:0007669"/>
    <property type="project" value="TreeGrafter"/>
</dbReference>
<dbReference type="InterPro" id="IPR046357">
    <property type="entry name" value="PPIase_dom_sf"/>
</dbReference>
<keyword evidence="9" id="KW-1185">Reference proteome</keyword>
<dbReference type="GO" id="GO:0000785">
    <property type="term" value="C:chromatin"/>
    <property type="evidence" value="ECO:0007669"/>
    <property type="project" value="TreeGrafter"/>
</dbReference>
<organism evidence="8 9">
    <name type="scientific">Pinctada imbricata</name>
    <name type="common">Atlantic pearl-oyster</name>
    <name type="synonym">Pinctada martensii</name>
    <dbReference type="NCBI Taxonomy" id="66713"/>
    <lineage>
        <taxon>Eukaryota</taxon>
        <taxon>Metazoa</taxon>
        <taxon>Spiralia</taxon>
        <taxon>Lophotrochozoa</taxon>
        <taxon>Mollusca</taxon>
        <taxon>Bivalvia</taxon>
        <taxon>Autobranchia</taxon>
        <taxon>Pteriomorphia</taxon>
        <taxon>Pterioida</taxon>
        <taxon>Pterioidea</taxon>
        <taxon>Pteriidae</taxon>
        <taxon>Pinctada</taxon>
    </lineage>
</organism>
<dbReference type="PROSITE" id="PS50059">
    <property type="entry name" value="FKBP_PPIASE"/>
    <property type="match status" value="1"/>
</dbReference>
<dbReference type="Pfam" id="PF00254">
    <property type="entry name" value="FKBP_C"/>
    <property type="match status" value="1"/>
</dbReference>
<feature type="compositionally biased region" description="Acidic residues" evidence="6">
    <location>
        <begin position="81"/>
        <end position="96"/>
    </location>
</feature>
<dbReference type="Pfam" id="PF01541">
    <property type="entry name" value="GIY-YIG"/>
    <property type="match status" value="1"/>
</dbReference>
<reference evidence="8" key="1">
    <citation type="submission" date="2019-08" db="EMBL/GenBank/DDBJ databases">
        <title>The improved chromosome-level genome for the pearl oyster Pinctada fucata martensii using PacBio sequencing and Hi-C.</title>
        <authorList>
            <person name="Zheng Z."/>
        </authorList>
    </citation>
    <scope>NUCLEOTIDE SEQUENCE</scope>
    <source>
        <strain evidence="8">ZZ-2019</strain>
        <tissue evidence="8">Adductor muscle</tissue>
    </source>
</reference>
<comment type="catalytic activity">
    <reaction evidence="1 5">
        <text>[protein]-peptidylproline (omega=180) = [protein]-peptidylproline (omega=0)</text>
        <dbReference type="Rhea" id="RHEA:16237"/>
        <dbReference type="Rhea" id="RHEA-COMP:10747"/>
        <dbReference type="Rhea" id="RHEA-COMP:10748"/>
        <dbReference type="ChEBI" id="CHEBI:83833"/>
        <dbReference type="ChEBI" id="CHEBI:83834"/>
        <dbReference type="EC" id="5.2.1.8"/>
    </reaction>
</comment>
<evidence type="ECO:0000313" key="9">
    <source>
        <dbReference type="Proteomes" id="UP001186944"/>
    </source>
</evidence>